<dbReference type="SUPFAM" id="SSF48452">
    <property type="entry name" value="TPR-like"/>
    <property type="match status" value="1"/>
</dbReference>
<feature type="chain" id="PRO_5035311506" evidence="1">
    <location>
        <begin position="19"/>
        <end position="502"/>
    </location>
</feature>
<keyword evidence="3" id="KW-0378">Hydrolase</keyword>
<evidence type="ECO:0000313" key="3">
    <source>
        <dbReference type="EMBL" id="QTD54356.1"/>
    </source>
</evidence>
<dbReference type="GO" id="GO:0016787">
    <property type="term" value="F:hydrolase activity"/>
    <property type="evidence" value="ECO:0007669"/>
    <property type="project" value="UniProtKB-KW"/>
</dbReference>
<dbReference type="SUPFAM" id="SSF56601">
    <property type="entry name" value="beta-lactamase/transpeptidase-like"/>
    <property type="match status" value="1"/>
</dbReference>
<dbReference type="PANTHER" id="PTHR43283">
    <property type="entry name" value="BETA-LACTAMASE-RELATED"/>
    <property type="match status" value="1"/>
</dbReference>
<dbReference type="InterPro" id="IPR001466">
    <property type="entry name" value="Beta-lactam-related"/>
</dbReference>
<sequence length="502" mass="56177">MCFSLFGFIFLASSVIQAEPNSNADARKQVEAYLQKLESRYGIAGQSVAILVDGTMVDSVWRGYANLEFEIPVDAETVFPVYSIAKLFANVTTMQLVEADKIDLDATLDTYLPDVPPTWSKITVRQAMSHLSGLPDFYTTDHLLPEEEGLVLPSVFGKPLLSEPGHANRYNQTNFFLVRNIIERVTGRRYLDVVRERMIRNPGLKQTSFGSQNAVVSRRASSYTGKAGRLRLNSGWDFPEYFFASAGLNTTAEDMAIWFKHLLDGRLIDRATLEVMWRPVKRNDGSLSFFANGWSFQRYEGITAVGHGGGGRNNVHHFRREADGRSVTVIYLTNGGLKWYPVYDIVNIIGNYYLPGIQSSSMALKHDMFDAIESDRWDLAQARYRRFRGAADTRGVDTENTLNALGYDILFMLDVKKALPVFELNLEMHPESANAHDSLGDALIRSGDPKSAVTVLNRGLMLAKKQAAGSRMIQTLEAHLAEARKLLNPKSTQAKTEQEKVP</sequence>
<reference evidence="3" key="1">
    <citation type="submission" date="2021-03" db="EMBL/GenBank/DDBJ databases">
        <title>Acanthopleuribacteraceae sp. M133.</title>
        <authorList>
            <person name="Wang G."/>
        </authorList>
    </citation>
    <scope>NUCLEOTIDE SEQUENCE</scope>
    <source>
        <strain evidence="3">M133</strain>
    </source>
</reference>
<dbReference type="AlphaFoldDB" id="A0A8A4TWM0"/>
<dbReference type="Gene3D" id="1.25.40.10">
    <property type="entry name" value="Tetratricopeptide repeat domain"/>
    <property type="match status" value="1"/>
</dbReference>
<proteinExistence type="predicted"/>
<dbReference type="InterPro" id="IPR050789">
    <property type="entry name" value="Diverse_Enzym_Activities"/>
</dbReference>
<evidence type="ECO:0000256" key="1">
    <source>
        <dbReference type="SAM" id="SignalP"/>
    </source>
</evidence>
<organism evidence="3 4">
    <name type="scientific">Sulfidibacter corallicola</name>
    <dbReference type="NCBI Taxonomy" id="2818388"/>
    <lineage>
        <taxon>Bacteria</taxon>
        <taxon>Pseudomonadati</taxon>
        <taxon>Acidobacteriota</taxon>
        <taxon>Holophagae</taxon>
        <taxon>Acanthopleuribacterales</taxon>
        <taxon>Acanthopleuribacteraceae</taxon>
        <taxon>Sulfidibacter</taxon>
    </lineage>
</organism>
<dbReference type="Pfam" id="PF00144">
    <property type="entry name" value="Beta-lactamase"/>
    <property type="match status" value="1"/>
</dbReference>
<dbReference type="InterPro" id="IPR012338">
    <property type="entry name" value="Beta-lactam/transpept-like"/>
</dbReference>
<gene>
    <name evidence="3" type="ORF">J3U87_18070</name>
</gene>
<feature type="domain" description="Beta-lactamase-related" evidence="2">
    <location>
        <begin position="31"/>
        <end position="335"/>
    </location>
</feature>
<dbReference type="Proteomes" id="UP000663929">
    <property type="component" value="Chromosome"/>
</dbReference>
<name>A0A8A4TWM0_SULCO</name>
<evidence type="ECO:0000259" key="2">
    <source>
        <dbReference type="Pfam" id="PF00144"/>
    </source>
</evidence>
<dbReference type="EMBL" id="CP071793">
    <property type="protein sequence ID" value="QTD54356.1"/>
    <property type="molecule type" value="Genomic_DNA"/>
</dbReference>
<dbReference type="Gene3D" id="3.40.710.10">
    <property type="entry name" value="DD-peptidase/beta-lactamase superfamily"/>
    <property type="match status" value="1"/>
</dbReference>
<accession>A0A8A4TWM0</accession>
<keyword evidence="1" id="KW-0732">Signal</keyword>
<protein>
    <submittedName>
        <fullName evidence="3">Serine hydrolase</fullName>
    </submittedName>
</protein>
<dbReference type="InterPro" id="IPR011990">
    <property type="entry name" value="TPR-like_helical_dom_sf"/>
</dbReference>
<evidence type="ECO:0000313" key="4">
    <source>
        <dbReference type="Proteomes" id="UP000663929"/>
    </source>
</evidence>
<feature type="signal peptide" evidence="1">
    <location>
        <begin position="1"/>
        <end position="18"/>
    </location>
</feature>
<dbReference type="RefSeq" id="WP_237384450.1">
    <property type="nucleotide sequence ID" value="NZ_CP071793.1"/>
</dbReference>
<dbReference type="KEGG" id="scor:J3U87_18070"/>
<keyword evidence="4" id="KW-1185">Reference proteome</keyword>